<dbReference type="Pfam" id="PF00122">
    <property type="entry name" value="E1-E2_ATPase"/>
    <property type="match status" value="1"/>
</dbReference>
<comment type="similarity">
    <text evidence="2 6">Belongs to the cation transport ATPase (P-type) (TC 3.A.3) family. Type IB subfamily.</text>
</comment>
<dbReference type="Pfam" id="PF01814">
    <property type="entry name" value="Hemerythrin"/>
    <property type="match status" value="1"/>
</dbReference>
<dbReference type="Pfam" id="PF00702">
    <property type="entry name" value="Hydrolase"/>
    <property type="match status" value="1"/>
</dbReference>
<evidence type="ECO:0000256" key="3">
    <source>
        <dbReference type="ARBA" id="ARBA00022692"/>
    </source>
</evidence>
<evidence type="ECO:0000313" key="11">
    <source>
        <dbReference type="Proteomes" id="UP001172737"/>
    </source>
</evidence>
<dbReference type="InterPro" id="IPR027256">
    <property type="entry name" value="P-typ_ATPase_IB"/>
</dbReference>
<dbReference type="InterPro" id="IPR012312">
    <property type="entry name" value="Hemerythrin-like"/>
</dbReference>
<feature type="transmembrane region" description="Helical" evidence="6">
    <location>
        <begin position="12"/>
        <end position="31"/>
    </location>
</feature>
<feature type="domain" description="P-type ATPase A" evidence="8">
    <location>
        <begin position="118"/>
        <end position="216"/>
    </location>
</feature>
<dbReference type="PRINTS" id="PR00119">
    <property type="entry name" value="CATATPASE"/>
</dbReference>
<dbReference type="InterPro" id="IPR059000">
    <property type="entry name" value="ATPase_P-type_domA"/>
</dbReference>
<dbReference type="AlphaFoldDB" id="A0AAW7M6Q9"/>
<dbReference type="PROSITE" id="PS00154">
    <property type="entry name" value="ATPASE_E1_E2"/>
    <property type="match status" value="1"/>
</dbReference>
<proteinExistence type="inferred from homology"/>
<keyword evidence="11" id="KW-1185">Reference proteome</keyword>
<gene>
    <name evidence="10" type="ORF">QQX10_08040</name>
</gene>
<evidence type="ECO:0000259" key="8">
    <source>
        <dbReference type="Pfam" id="PF00122"/>
    </source>
</evidence>
<dbReference type="Gene3D" id="2.70.150.10">
    <property type="entry name" value="Calcium-transporting ATPase, cytoplasmic transduction domain A"/>
    <property type="match status" value="1"/>
</dbReference>
<keyword evidence="6" id="KW-0547">Nucleotide-binding</keyword>
<dbReference type="NCBIfam" id="TIGR01525">
    <property type="entry name" value="ATPase-IB_hvy"/>
    <property type="match status" value="1"/>
</dbReference>
<dbReference type="EMBL" id="JAUHPX010000004">
    <property type="protein sequence ID" value="MDN4488116.1"/>
    <property type="molecule type" value="Genomic_DNA"/>
</dbReference>
<comment type="caution">
    <text evidence="10">The sequence shown here is derived from an EMBL/GenBank/DDBJ whole genome shotgun (WGS) entry which is preliminary data.</text>
</comment>
<dbReference type="InterPro" id="IPR051014">
    <property type="entry name" value="Cation_Transport_ATPase_IB"/>
</dbReference>
<evidence type="ECO:0000256" key="5">
    <source>
        <dbReference type="ARBA" id="ARBA00023136"/>
    </source>
</evidence>
<feature type="region of interest" description="Disordered" evidence="7">
    <location>
        <begin position="166"/>
        <end position="185"/>
    </location>
</feature>
<keyword evidence="5 6" id="KW-0472">Membrane</keyword>
<dbReference type="GO" id="GO:0016887">
    <property type="term" value="F:ATP hydrolysis activity"/>
    <property type="evidence" value="ECO:0007669"/>
    <property type="project" value="InterPro"/>
</dbReference>
<protein>
    <submittedName>
        <fullName evidence="10">Heavy metal translocating P-type ATPase</fullName>
    </submittedName>
</protein>
<accession>A0AAW7M6Q9</accession>
<dbReference type="Proteomes" id="UP001172737">
    <property type="component" value="Unassembled WGS sequence"/>
</dbReference>
<dbReference type="GO" id="GO:0015086">
    <property type="term" value="F:cadmium ion transmembrane transporter activity"/>
    <property type="evidence" value="ECO:0007669"/>
    <property type="project" value="TreeGrafter"/>
</dbReference>
<evidence type="ECO:0000256" key="2">
    <source>
        <dbReference type="ARBA" id="ARBA00006024"/>
    </source>
</evidence>
<dbReference type="NCBIfam" id="TIGR01494">
    <property type="entry name" value="ATPase_P-type"/>
    <property type="match status" value="2"/>
</dbReference>
<feature type="transmembrane region" description="Helical" evidence="6">
    <location>
        <begin position="257"/>
        <end position="278"/>
    </location>
</feature>
<comment type="subcellular location">
    <subcellularLocation>
        <location evidence="1">Cell membrane</location>
        <topology evidence="1">Multi-pass membrane protein</topology>
    </subcellularLocation>
</comment>
<dbReference type="GO" id="GO:0046872">
    <property type="term" value="F:metal ion binding"/>
    <property type="evidence" value="ECO:0007669"/>
    <property type="project" value="UniProtKB-KW"/>
</dbReference>
<feature type="transmembrane region" description="Helical" evidence="6">
    <location>
        <begin position="561"/>
        <end position="585"/>
    </location>
</feature>
<dbReference type="PANTHER" id="PTHR48085:SF5">
    <property type="entry name" value="CADMIUM_ZINC-TRANSPORTING ATPASE HMA4-RELATED"/>
    <property type="match status" value="1"/>
</dbReference>
<feature type="transmembrane region" description="Helical" evidence="6">
    <location>
        <begin position="232"/>
        <end position="251"/>
    </location>
</feature>
<evidence type="ECO:0000256" key="7">
    <source>
        <dbReference type="SAM" id="MobiDB-lite"/>
    </source>
</evidence>
<dbReference type="RefSeq" id="WP_301118768.1">
    <property type="nucleotide sequence ID" value="NZ_JAUHPX010000004.1"/>
</dbReference>
<feature type="transmembrane region" description="Helical" evidence="6">
    <location>
        <begin position="37"/>
        <end position="56"/>
    </location>
</feature>
<name>A0AAW7M6Q9_9MICO</name>
<dbReference type="Gene3D" id="1.20.120.520">
    <property type="entry name" value="nmb1532 protein domain like"/>
    <property type="match status" value="1"/>
</dbReference>
<keyword evidence="4 6" id="KW-1133">Transmembrane helix</keyword>
<dbReference type="InterPro" id="IPR001757">
    <property type="entry name" value="P_typ_ATPase"/>
</dbReference>
<dbReference type="SUPFAM" id="SSF56784">
    <property type="entry name" value="HAD-like"/>
    <property type="match status" value="1"/>
</dbReference>
<feature type="domain" description="Hemerythrin-like" evidence="9">
    <location>
        <begin position="627"/>
        <end position="758"/>
    </location>
</feature>
<dbReference type="SUPFAM" id="SSF81653">
    <property type="entry name" value="Calcium ATPase, transduction domain A"/>
    <property type="match status" value="1"/>
</dbReference>
<evidence type="ECO:0000313" key="10">
    <source>
        <dbReference type="EMBL" id="MDN4488116.1"/>
    </source>
</evidence>
<evidence type="ECO:0000256" key="6">
    <source>
        <dbReference type="RuleBase" id="RU362081"/>
    </source>
</evidence>
<organism evidence="10 11">
    <name type="scientific">Demequina lignilytica</name>
    <dbReference type="NCBI Taxonomy" id="3051663"/>
    <lineage>
        <taxon>Bacteria</taxon>
        <taxon>Bacillati</taxon>
        <taxon>Actinomycetota</taxon>
        <taxon>Actinomycetes</taxon>
        <taxon>Micrococcales</taxon>
        <taxon>Demequinaceae</taxon>
        <taxon>Demequina</taxon>
    </lineage>
</organism>
<evidence type="ECO:0000259" key="9">
    <source>
        <dbReference type="Pfam" id="PF01814"/>
    </source>
</evidence>
<keyword evidence="3 6" id="KW-0812">Transmembrane</keyword>
<dbReference type="InterPro" id="IPR018303">
    <property type="entry name" value="ATPase_P-typ_P_site"/>
</dbReference>
<dbReference type="SUPFAM" id="SSF81665">
    <property type="entry name" value="Calcium ATPase, transmembrane domain M"/>
    <property type="match status" value="1"/>
</dbReference>
<reference evidence="10" key="1">
    <citation type="submission" date="2023-06" db="EMBL/GenBank/DDBJ databases">
        <title>Sysu t00039.</title>
        <authorList>
            <person name="Gao L."/>
            <person name="Fang B.-Z."/>
            <person name="Li W.-J."/>
        </authorList>
    </citation>
    <scope>NUCLEOTIDE SEQUENCE</scope>
    <source>
        <strain evidence="10">SYSU T00039</strain>
    </source>
</reference>
<evidence type="ECO:0000256" key="4">
    <source>
        <dbReference type="ARBA" id="ARBA00022989"/>
    </source>
</evidence>
<dbReference type="Gene3D" id="3.40.50.1000">
    <property type="entry name" value="HAD superfamily/HAD-like"/>
    <property type="match status" value="1"/>
</dbReference>
<keyword evidence="6" id="KW-0479">Metal-binding</keyword>
<evidence type="ECO:0000256" key="1">
    <source>
        <dbReference type="ARBA" id="ARBA00004651"/>
    </source>
</evidence>
<sequence>MIAALRRHLETIVLIASGLVLAAGGVLAWAGDDAAARWMWIAGTLLGLAFALSATVEAARHRRPTVDIIAVLALAGALWVDEPLAGAIITLMLATGQVLEARADARARRELSLLAARAPRTARRVVGDGLVEVAVEEIGVGERLLVRPGEVVPVDGRLAADATLDESALTGEPEPVERPAGGDVRSGVVNAGGPLELVTTTTAQTSTYAALVRLVEAAQAASAPFVRAADRWAIAFVPLTLALAGGAWWVSGDPVRAVAVLVVATPCPLLLAAPIAIVSGLSRSARLGVVVKGGGALERLARARVAVFDKTGTLTRGRPQLADVVPADGGDPDVALRLAASLDQVSAHVLAGPIVEAALARGLALTMPDQAEEVHGHGVRGTVGGRRVRVGRPSWIAGPDPAPWARQVRRRADLDGSMSVMVEIDGEPAAALLLRDPIRPDAPRMVRALRAAGMDRIVLATGDRADVAHMVGRIVGVDAVLAECEPVDKLTALRREGERGPTLMVGDGINDAPALAAADVGVALAARGATASSEAADVVLTVDRIDALADAILVARRSRRIALQAVAVGMGLSLVAMGAAAAGLLPPTLGAALQEVIDLLAILIALRAVLPGRLHTVAIPEEDLRTLAALRVEHDGLAPLVERVAAVADGLSTQAPDLAPVLALRDALETDLLPHERADEELLVPLVARALGSHEAVAALSRTHAEIERQVARLRRLVDGLDPVPAPEDVVELRRLLYGLYAVLKLHNAQEDEGAFSLAPARVP</sequence>
<dbReference type="GO" id="GO:0005524">
    <property type="term" value="F:ATP binding"/>
    <property type="evidence" value="ECO:0007669"/>
    <property type="project" value="UniProtKB-UniRule"/>
</dbReference>
<dbReference type="InterPro" id="IPR023214">
    <property type="entry name" value="HAD_sf"/>
</dbReference>
<keyword evidence="6" id="KW-0067">ATP-binding</keyword>
<dbReference type="GO" id="GO:0019829">
    <property type="term" value="F:ATPase-coupled monoatomic cation transmembrane transporter activity"/>
    <property type="evidence" value="ECO:0007669"/>
    <property type="project" value="InterPro"/>
</dbReference>
<keyword evidence="6" id="KW-1003">Cell membrane</keyword>
<dbReference type="InterPro" id="IPR023299">
    <property type="entry name" value="ATPase_P-typ_cyto_dom_N"/>
</dbReference>
<dbReference type="GO" id="GO:0005886">
    <property type="term" value="C:plasma membrane"/>
    <property type="evidence" value="ECO:0007669"/>
    <property type="project" value="UniProtKB-SubCell"/>
</dbReference>
<dbReference type="PANTHER" id="PTHR48085">
    <property type="entry name" value="CADMIUM/ZINC-TRANSPORTING ATPASE HMA2-RELATED"/>
    <property type="match status" value="1"/>
</dbReference>
<dbReference type="InterPro" id="IPR036412">
    <property type="entry name" value="HAD-like_sf"/>
</dbReference>
<dbReference type="Gene3D" id="3.40.1110.10">
    <property type="entry name" value="Calcium-transporting ATPase, cytoplasmic domain N"/>
    <property type="match status" value="1"/>
</dbReference>
<dbReference type="InterPro" id="IPR008250">
    <property type="entry name" value="ATPase_P-typ_transduc_dom_A_sf"/>
</dbReference>
<dbReference type="InterPro" id="IPR023298">
    <property type="entry name" value="ATPase_P-typ_TM_dom_sf"/>
</dbReference>